<dbReference type="Proteomes" id="UP001500751">
    <property type="component" value="Unassembled WGS sequence"/>
</dbReference>
<keyword evidence="1" id="KW-0560">Oxidoreductase</keyword>
<dbReference type="GO" id="GO:0051213">
    <property type="term" value="F:dioxygenase activity"/>
    <property type="evidence" value="ECO:0007669"/>
    <property type="project" value="UniProtKB-KW"/>
</dbReference>
<reference evidence="2" key="1">
    <citation type="journal article" date="2019" name="Int. J. Syst. Evol. Microbiol.">
        <title>The Global Catalogue of Microorganisms (GCM) 10K type strain sequencing project: providing services to taxonomists for standard genome sequencing and annotation.</title>
        <authorList>
            <consortium name="The Broad Institute Genomics Platform"/>
            <consortium name="The Broad Institute Genome Sequencing Center for Infectious Disease"/>
            <person name="Wu L."/>
            <person name="Ma J."/>
        </authorList>
    </citation>
    <scope>NUCLEOTIDE SEQUENCE [LARGE SCALE GENOMIC DNA]</scope>
    <source>
        <strain evidence="2">JCM 16014</strain>
    </source>
</reference>
<evidence type="ECO:0000313" key="2">
    <source>
        <dbReference type="Proteomes" id="UP001500751"/>
    </source>
</evidence>
<dbReference type="InterPro" id="IPR008775">
    <property type="entry name" value="Phytyl_CoA_dOase-like"/>
</dbReference>
<name>A0ABP5GSD6_9ACTN</name>
<sequence>MTTQQQPAPAELTRLTHVTPAAALDDVVGILERDGAVIVEDFVDAGTLAALRADLRPGLETAGYSESGYDGQKTKRLSSLFQRSPGPMSSVVLQPQFLGAARRLLQQPTHMWIGKVRMEVTPSIQVSFTQAIRIDPGQGRQPLHRDDAMHLWRHPGPPCRLQLMLALTEFTRENGATLVIPGSHHWDDERAPAYAETVPAVMPAGSALLWPGAVYHGGGANTTDTPRYSLSVALDLGNLRQEENQYLAVSRETVQTLPEEVQRLLGWERCPPGLGQVETQDPMLLLELTQQELSSRPRGANPLM</sequence>
<keyword evidence="1" id="KW-0223">Dioxygenase</keyword>
<dbReference type="Pfam" id="PF05721">
    <property type="entry name" value="PhyH"/>
    <property type="match status" value="1"/>
</dbReference>
<proteinExistence type="predicted"/>
<dbReference type="RefSeq" id="WP_344670145.1">
    <property type="nucleotide sequence ID" value="NZ_BAAAQN010000056.1"/>
</dbReference>
<dbReference type="Gene3D" id="2.60.120.620">
    <property type="entry name" value="q2cbj1_9rhob like domain"/>
    <property type="match status" value="1"/>
</dbReference>
<evidence type="ECO:0000313" key="1">
    <source>
        <dbReference type="EMBL" id="GAA2053455.1"/>
    </source>
</evidence>
<gene>
    <name evidence="1" type="ORF">GCM10009839_71620</name>
</gene>
<organism evidence="1 2">
    <name type="scientific">Catenulispora yoronensis</name>
    <dbReference type="NCBI Taxonomy" id="450799"/>
    <lineage>
        <taxon>Bacteria</taxon>
        <taxon>Bacillati</taxon>
        <taxon>Actinomycetota</taxon>
        <taxon>Actinomycetes</taxon>
        <taxon>Catenulisporales</taxon>
        <taxon>Catenulisporaceae</taxon>
        <taxon>Catenulispora</taxon>
    </lineage>
</organism>
<comment type="caution">
    <text evidence="1">The sequence shown here is derived from an EMBL/GenBank/DDBJ whole genome shotgun (WGS) entry which is preliminary data.</text>
</comment>
<protein>
    <submittedName>
        <fullName evidence="1">Phytanoyl-CoA dioxygenase family protein</fullName>
    </submittedName>
</protein>
<keyword evidence="2" id="KW-1185">Reference proteome</keyword>
<dbReference type="EMBL" id="BAAAQN010000056">
    <property type="protein sequence ID" value="GAA2053455.1"/>
    <property type="molecule type" value="Genomic_DNA"/>
</dbReference>
<dbReference type="SUPFAM" id="SSF51197">
    <property type="entry name" value="Clavaminate synthase-like"/>
    <property type="match status" value="1"/>
</dbReference>
<dbReference type="PANTHER" id="PTHR20883:SF48">
    <property type="entry name" value="ECTOINE DIOXYGENASE"/>
    <property type="match status" value="1"/>
</dbReference>
<dbReference type="PANTHER" id="PTHR20883">
    <property type="entry name" value="PHYTANOYL-COA DIOXYGENASE DOMAIN CONTAINING 1"/>
    <property type="match status" value="1"/>
</dbReference>
<accession>A0ABP5GSD6</accession>